<evidence type="ECO:0000313" key="8">
    <source>
        <dbReference type="EMBL" id="KGE70829.1"/>
    </source>
</evidence>
<dbReference type="SUPFAM" id="SSF48557">
    <property type="entry name" value="L-aspartase-like"/>
    <property type="match status" value="1"/>
</dbReference>
<name>A0A098QT27_9SPIO</name>
<comment type="caution">
    <text evidence="8">The sequence shown here is derived from an EMBL/GenBank/DDBJ whole genome shotgun (WGS) entry which is preliminary data.</text>
</comment>
<organism evidence="8 9">
    <name type="scientific">Spirochaeta lutea</name>
    <dbReference type="NCBI Taxonomy" id="1480694"/>
    <lineage>
        <taxon>Bacteria</taxon>
        <taxon>Pseudomonadati</taxon>
        <taxon>Spirochaetota</taxon>
        <taxon>Spirochaetia</taxon>
        <taxon>Spirochaetales</taxon>
        <taxon>Spirochaetaceae</taxon>
        <taxon>Spirochaeta</taxon>
    </lineage>
</organism>
<dbReference type="Pfam" id="PF10415">
    <property type="entry name" value="FumaraseC_C"/>
    <property type="match status" value="1"/>
</dbReference>
<dbReference type="Proteomes" id="UP000029692">
    <property type="component" value="Unassembled WGS sequence"/>
</dbReference>
<evidence type="ECO:0000313" key="9">
    <source>
        <dbReference type="Proteomes" id="UP000029692"/>
    </source>
</evidence>
<dbReference type="PRINTS" id="PR00145">
    <property type="entry name" value="ARGSUCLYASE"/>
</dbReference>
<sequence length="449" mass="48183">MGQVSVPGWAYYGAQTQRAVENFQISPYRLPRTMIKALGLIKKHAAAANSVLGLVPDDLAQAVQEAADQVIAGSLDEHFPLDIFQTGSGTSSNMNTNEVIANLANRSLGQALGSKTPVHPNDIVNRGQSSNDVFPSAVHIADRLAAEDLLSALKTLYLSLDRKADELAKVVKLGRTHLQDAVPMTLGQEFAAFAVQIDKNIGRIQNCLYNLEDLPLGGTAIGTGLNCHPDFPRLAVEGIGRETGIPFRPAANKFEGIAARDAQVELMGALNTLATSLMKIANDLRLLASGPRGALGEIVLPSLQPGSSIMPGKVNPVIPEMVIQAAAFVCGKAVSVTIAGQNSPLQLNMMNPLIAHETLTSMEVLTNTCTTLAEKAIDGLEADAQRCEDWISWSLALVTPLATRIGYDKASALAYRAYREHRKIRDILEEEAILAPEELDEILDPRSMI</sequence>
<dbReference type="NCBIfam" id="NF008909">
    <property type="entry name" value="PRK12273.1"/>
    <property type="match status" value="1"/>
</dbReference>
<accession>A0A098QT27</accession>
<dbReference type="InterPro" id="IPR008948">
    <property type="entry name" value="L-Aspartase-like"/>
</dbReference>
<evidence type="ECO:0000259" key="6">
    <source>
        <dbReference type="Pfam" id="PF00206"/>
    </source>
</evidence>
<keyword evidence="5 8" id="KW-0456">Lyase</keyword>
<dbReference type="Gene3D" id="1.10.40.30">
    <property type="entry name" value="Fumarase/aspartase (C-terminal domain)"/>
    <property type="match status" value="1"/>
</dbReference>
<dbReference type="STRING" id="1480694.DC28_15215"/>
<dbReference type="InterPro" id="IPR024083">
    <property type="entry name" value="Fumarase/histidase_N"/>
</dbReference>
<evidence type="ECO:0000256" key="3">
    <source>
        <dbReference type="ARBA" id="ARBA00022490"/>
    </source>
</evidence>
<dbReference type="InterPro" id="IPR000362">
    <property type="entry name" value="Fumarate_lyase_fam"/>
</dbReference>
<evidence type="ECO:0000256" key="4">
    <source>
        <dbReference type="ARBA" id="ARBA00022532"/>
    </source>
</evidence>
<evidence type="ECO:0000256" key="1">
    <source>
        <dbReference type="ARBA" id="ARBA00009084"/>
    </source>
</evidence>
<keyword evidence="3" id="KW-0963">Cytoplasm</keyword>
<dbReference type="PANTHER" id="PTHR11444:SF22">
    <property type="entry name" value="FUMARATE HYDRATASE CLASS II"/>
    <property type="match status" value="1"/>
</dbReference>
<feature type="domain" description="Fumarase C C-terminal" evidence="7">
    <location>
        <begin position="397"/>
        <end position="449"/>
    </location>
</feature>
<evidence type="ECO:0000256" key="5">
    <source>
        <dbReference type="ARBA" id="ARBA00023239"/>
    </source>
</evidence>
<dbReference type="InterPro" id="IPR005677">
    <property type="entry name" value="Fum_hydII"/>
</dbReference>
<dbReference type="InterPro" id="IPR020557">
    <property type="entry name" value="Fumarate_lyase_CS"/>
</dbReference>
<dbReference type="Pfam" id="PF00206">
    <property type="entry name" value="Lyase_1"/>
    <property type="match status" value="1"/>
</dbReference>
<dbReference type="InterPro" id="IPR018951">
    <property type="entry name" value="Fumarase_C_C"/>
</dbReference>
<feature type="domain" description="Fumarate lyase N-terminal" evidence="6">
    <location>
        <begin position="3"/>
        <end position="331"/>
    </location>
</feature>
<evidence type="ECO:0000259" key="7">
    <source>
        <dbReference type="Pfam" id="PF10415"/>
    </source>
</evidence>
<dbReference type="eggNOG" id="COG0114">
    <property type="taxonomic scope" value="Bacteria"/>
</dbReference>
<dbReference type="AlphaFoldDB" id="A0A098QT27"/>
<dbReference type="Gene3D" id="1.20.200.10">
    <property type="entry name" value="Fumarase/aspartase (Central domain)"/>
    <property type="match status" value="1"/>
</dbReference>
<keyword evidence="4" id="KW-0816">Tricarboxylic acid cycle</keyword>
<dbReference type="FunFam" id="1.10.275.10:FF:000001">
    <property type="entry name" value="Fumarate hydratase, mitochondrial"/>
    <property type="match status" value="1"/>
</dbReference>
<dbReference type="FunFam" id="1.20.200.10:FF:000001">
    <property type="entry name" value="Fumarate hydratase, mitochondrial"/>
    <property type="match status" value="1"/>
</dbReference>
<keyword evidence="9" id="KW-1185">Reference proteome</keyword>
<protein>
    <recommendedName>
        <fullName evidence="2">fumarate hydratase</fullName>
        <ecNumber evidence="2">4.2.1.2</ecNumber>
    </recommendedName>
</protein>
<dbReference type="PANTHER" id="PTHR11444">
    <property type="entry name" value="ASPARTATEAMMONIA/ARGININOSUCCINATE/ADENYLOSUCCINATE LYASE"/>
    <property type="match status" value="1"/>
</dbReference>
<comment type="similarity">
    <text evidence="1">Belongs to the class-II fumarase/aspartase family. Fumarase subfamily.</text>
</comment>
<evidence type="ECO:0000256" key="2">
    <source>
        <dbReference type="ARBA" id="ARBA00012921"/>
    </source>
</evidence>
<proteinExistence type="inferred from homology"/>
<dbReference type="GO" id="GO:0006106">
    <property type="term" value="P:fumarate metabolic process"/>
    <property type="evidence" value="ECO:0007669"/>
    <property type="project" value="InterPro"/>
</dbReference>
<gene>
    <name evidence="8" type="primary">aspA</name>
    <name evidence="8" type="ORF">DC28_15215</name>
</gene>
<dbReference type="EC" id="4.2.1.2" evidence="2"/>
<dbReference type="EMBL" id="JNUP01000072">
    <property type="protein sequence ID" value="KGE70829.1"/>
    <property type="molecule type" value="Genomic_DNA"/>
</dbReference>
<dbReference type="Gene3D" id="1.10.275.10">
    <property type="entry name" value="Fumarase/aspartase (N-terminal domain)"/>
    <property type="match status" value="1"/>
</dbReference>
<dbReference type="GO" id="GO:0004333">
    <property type="term" value="F:fumarate hydratase activity"/>
    <property type="evidence" value="ECO:0007669"/>
    <property type="project" value="UniProtKB-EC"/>
</dbReference>
<dbReference type="PRINTS" id="PR00149">
    <property type="entry name" value="FUMRATELYASE"/>
</dbReference>
<reference evidence="8 9" key="1">
    <citation type="submission" date="2014-05" db="EMBL/GenBank/DDBJ databases">
        <title>De novo Genome Sequence of Spirocheata sp.</title>
        <authorList>
            <person name="Shivani Y."/>
            <person name="Subhash Y."/>
            <person name="Tushar L."/>
            <person name="Sasikala C."/>
            <person name="Ramana C.V."/>
        </authorList>
    </citation>
    <scope>NUCLEOTIDE SEQUENCE [LARGE SCALE GENOMIC DNA]</scope>
    <source>
        <strain evidence="8 9">JC230</strain>
    </source>
</reference>
<dbReference type="InterPro" id="IPR022761">
    <property type="entry name" value="Fumarate_lyase_N"/>
</dbReference>
<dbReference type="PROSITE" id="PS00163">
    <property type="entry name" value="FUMARATE_LYASES"/>
    <property type="match status" value="1"/>
</dbReference>
<dbReference type="GO" id="GO:0006099">
    <property type="term" value="P:tricarboxylic acid cycle"/>
    <property type="evidence" value="ECO:0007669"/>
    <property type="project" value="UniProtKB-KW"/>
</dbReference>